<comment type="caution">
    <text evidence="3">The sequence shown here is derived from an EMBL/GenBank/DDBJ whole genome shotgun (WGS) entry which is preliminary data.</text>
</comment>
<feature type="compositionally biased region" description="Basic residues" evidence="1">
    <location>
        <begin position="103"/>
        <end position="115"/>
    </location>
</feature>
<feature type="transmembrane region" description="Helical" evidence="2">
    <location>
        <begin position="76"/>
        <end position="102"/>
    </location>
</feature>
<dbReference type="EMBL" id="BRYB01006269">
    <property type="protein sequence ID" value="GMI53891.1"/>
    <property type="molecule type" value="Genomic_DNA"/>
</dbReference>
<sequence>MCYAETIVNNKLHTCNRCGPGAVADIAGRGVSCFDIFTQNPDGTCTEFMSQDGGELRTIGNPTANTGSATPGTQDFASAAGVGSGAAFPVVGAAVIGLAVWGKKKGGGGKFKKPPSLKNDGDNSML</sequence>
<evidence type="ECO:0000313" key="3">
    <source>
        <dbReference type="EMBL" id="GMI53891.1"/>
    </source>
</evidence>
<dbReference type="Proteomes" id="UP001165060">
    <property type="component" value="Unassembled WGS sequence"/>
</dbReference>
<gene>
    <name evidence="3" type="ORF">TeGR_g7336</name>
</gene>
<evidence type="ECO:0000256" key="1">
    <source>
        <dbReference type="SAM" id="MobiDB-lite"/>
    </source>
</evidence>
<keyword evidence="2" id="KW-0472">Membrane</keyword>
<evidence type="ECO:0000313" key="4">
    <source>
        <dbReference type="Proteomes" id="UP001165060"/>
    </source>
</evidence>
<keyword evidence="4" id="KW-1185">Reference proteome</keyword>
<reference evidence="3 4" key="1">
    <citation type="journal article" date="2023" name="Commun. Biol.">
        <title>Genome analysis of Parmales, the sister group of diatoms, reveals the evolutionary specialization of diatoms from phago-mixotrophs to photoautotrophs.</title>
        <authorList>
            <person name="Ban H."/>
            <person name="Sato S."/>
            <person name="Yoshikawa S."/>
            <person name="Yamada K."/>
            <person name="Nakamura Y."/>
            <person name="Ichinomiya M."/>
            <person name="Sato N."/>
            <person name="Blanc-Mathieu R."/>
            <person name="Endo H."/>
            <person name="Kuwata A."/>
            <person name="Ogata H."/>
        </authorList>
    </citation>
    <scope>NUCLEOTIDE SEQUENCE [LARGE SCALE GENOMIC DNA]</scope>
</reference>
<accession>A0ABQ6NBY7</accession>
<feature type="region of interest" description="Disordered" evidence="1">
    <location>
        <begin position="103"/>
        <end position="126"/>
    </location>
</feature>
<proteinExistence type="predicted"/>
<keyword evidence="2" id="KW-0812">Transmembrane</keyword>
<keyword evidence="2" id="KW-1133">Transmembrane helix</keyword>
<name>A0ABQ6NBY7_9STRA</name>
<organism evidence="3 4">
    <name type="scientific">Tetraparma gracilis</name>
    <dbReference type="NCBI Taxonomy" id="2962635"/>
    <lineage>
        <taxon>Eukaryota</taxon>
        <taxon>Sar</taxon>
        <taxon>Stramenopiles</taxon>
        <taxon>Ochrophyta</taxon>
        <taxon>Bolidophyceae</taxon>
        <taxon>Parmales</taxon>
        <taxon>Triparmaceae</taxon>
        <taxon>Tetraparma</taxon>
    </lineage>
</organism>
<evidence type="ECO:0000256" key="2">
    <source>
        <dbReference type="SAM" id="Phobius"/>
    </source>
</evidence>
<protein>
    <submittedName>
        <fullName evidence="3">Uncharacterized protein</fullName>
    </submittedName>
</protein>